<dbReference type="InterPro" id="IPR000477">
    <property type="entry name" value="RT_dom"/>
</dbReference>
<dbReference type="Gene3D" id="3.30.70.270">
    <property type="match status" value="2"/>
</dbReference>
<evidence type="ECO:0000313" key="4">
    <source>
        <dbReference type="Proteomes" id="UP000594262"/>
    </source>
</evidence>
<name>A0A7M5X7U7_9CNID</name>
<proteinExistence type="predicted"/>
<dbReference type="InterPro" id="IPR043128">
    <property type="entry name" value="Rev_trsase/Diguanyl_cyclase"/>
</dbReference>
<feature type="coiled-coil region" evidence="1">
    <location>
        <begin position="64"/>
        <end position="91"/>
    </location>
</feature>
<dbReference type="Pfam" id="PF17919">
    <property type="entry name" value="RT_RNaseH_2"/>
    <property type="match status" value="1"/>
</dbReference>
<evidence type="ECO:0000259" key="2">
    <source>
        <dbReference type="PROSITE" id="PS50878"/>
    </source>
</evidence>
<dbReference type="EnsemblMetazoa" id="CLYHEMT019223.1">
    <property type="protein sequence ID" value="CLYHEMP019223.1"/>
    <property type="gene ID" value="CLYHEMG019223"/>
</dbReference>
<dbReference type="FunFam" id="3.30.70.270:FF:000003">
    <property type="entry name" value="Transposon Ty3-G Gag-Pol polyprotein"/>
    <property type="match status" value="1"/>
</dbReference>
<sequence length="295" mass="33940">MPLSEESQLKATFTTPFGRYCPTRAPFGLTSMPEIFSKKMDEVVEGLEGVIKSMDDFLVYGKNVQEHDENLDRLFKKLEEYNVTLNEQKCKFRRSEVEFLGHLISAEGIKPLASKIESIIEFPTPTCITELRSFFGMAQQLARFSPKFSKTAEPLRDLLSKKNDWLWTPVHENAFQEIKTLLSSPPILAHYNCNRETKIRTDCSKKNGLSVILFKKFDNEWRLVDSASRWLSPEEKNYFPIEIEMLGVAWGCVKMGKYLQGLPNFLVETDHKPLIPILNSIRHVTQNSIIENEVA</sequence>
<dbReference type="PANTHER" id="PTHR37984">
    <property type="entry name" value="PROTEIN CBG26694"/>
    <property type="match status" value="1"/>
</dbReference>
<dbReference type="SUPFAM" id="SSF56672">
    <property type="entry name" value="DNA/RNA polymerases"/>
    <property type="match status" value="1"/>
</dbReference>
<dbReference type="AlphaFoldDB" id="A0A7M5X7U7"/>
<dbReference type="OrthoDB" id="5987979at2759"/>
<dbReference type="PROSITE" id="PS50878">
    <property type="entry name" value="RT_POL"/>
    <property type="match status" value="1"/>
</dbReference>
<accession>A0A7M5X7U7</accession>
<dbReference type="InterPro" id="IPR043502">
    <property type="entry name" value="DNA/RNA_pol_sf"/>
</dbReference>
<dbReference type="InterPro" id="IPR041577">
    <property type="entry name" value="RT_RNaseH_2"/>
</dbReference>
<feature type="domain" description="Reverse transcriptase" evidence="2">
    <location>
        <begin position="1"/>
        <end position="104"/>
    </location>
</feature>
<organism evidence="3 4">
    <name type="scientific">Clytia hemisphaerica</name>
    <dbReference type="NCBI Taxonomy" id="252671"/>
    <lineage>
        <taxon>Eukaryota</taxon>
        <taxon>Metazoa</taxon>
        <taxon>Cnidaria</taxon>
        <taxon>Hydrozoa</taxon>
        <taxon>Hydroidolina</taxon>
        <taxon>Leptothecata</taxon>
        <taxon>Obeliida</taxon>
        <taxon>Clytiidae</taxon>
        <taxon>Clytia</taxon>
    </lineage>
</organism>
<dbReference type="CDD" id="cd01647">
    <property type="entry name" value="RT_LTR"/>
    <property type="match status" value="1"/>
</dbReference>
<dbReference type="FunFam" id="3.30.70.270:FF:000026">
    <property type="entry name" value="Transposon Ty3-G Gag-Pol polyprotein"/>
    <property type="match status" value="1"/>
</dbReference>
<keyword evidence="4" id="KW-1185">Reference proteome</keyword>
<evidence type="ECO:0000313" key="3">
    <source>
        <dbReference type="EnsemblMetazoa" id="CLYHEMP019223.1"/>
    </source>
</evidence>
<keyword evidence="1" id="KW-0175">Coiled coil</keyword>
<dbReference type="PANTHER" id="PTHR37984:SF9">
    <property type="entry name" value="INTEGRASE CATALYTIC DOMAIN-CONTAINING PROTEIN"/>
    <property type="match status" value="1"/>
</dbReference>
<evidence type="ECO:0000256" key="1">
    <source>
        <dbReference type="SAM" id="Coils"/>
    </source>
</evidence>
<reference evidence="3" key="1">
    <citation type="submission" date="2021-01" db="UniProtKB">
        <authorList>
            <consortium name="EnsemblMetazoa"/>
        </authorList>
    </citation>
    <scope>IDENTIFICATION</scope>
</reference>
<dbReference type="Pfam" id="PF00078">
    <property type="entry name" value="RVT_1"/>
    <property type="match status" value="1"/>
</dbReference>
<dbReference type="Proteomes" id="UP000594262">
    <property type="component" value="Unplaced"/>
</dbReference>
<protein>
    <recommendedName>
        <fullName evidence="2">Reverse transcriptase domain-containing protein</fullName>
    </recommendedName>
</protein>
<dbReference type="InterPro" id="IPR050951">
    <property type="entry name" value="Retrovirus_Pol_polyprotein"/>
</dbReference>